<accession>Z9JVX3</accession>
<dbReference type="STRING" id="396014.BF93_13970"/>
<comment type="caution">
    <text evidence="2">The sequence shown here is derived from an EMBL/GenBank/DDBJ whole genome shotgun (WGS) entry which is preliminary data.</text>
</comment>
<feature type="transmembrane region" description="Helical" evidence="1">
    <location>
        <begin position="63"/>
        <end position="81"/>
    </location>
</feature>
<feature type="transmembrane region" description="Helical" evidence="1">
    <location>
        <begin position="36"/>
        <end position="56"/>
    </location>
</feature>
<dbReference type="AlphaFoldDB" id="Z9JVX3"/>
<keyword evidence="3" id="KW-1185">Reference proteome</keyword>
<proteinExistence type="predicted"/>
<keyword evidence="1" id="KW-0472">Membrane</keyword>
<dbReference type="eggNOG" id="ENOG5032ZIA">
    <property type="taxonomic scope" value="Bacteria"/>
</dbReference>
<feature type="transmembrane region" description="Helical" evidence="1">
    <location>
        <begin position="93"/>
        <end position="113"/>
    </location>
</feature>
<protein>
    <recommendedName>
        <fullName evidence="4">Integral membrane protein</fullName>
    </recommendedName>
</protein>
<name>Z9JVX3_9MICO</name>
<dbReference type="RefSeq" id="WP_038371261.1">
    <property type="nucleotide sequence ID" value="NZ_BAAAOW010000003.1"/>
</dbReference>
<sequence>MSALIGILVVLHLLCWAVALGTWVAAARTKEPNPGMFHAAAGALAFGVVLMAIGMATGGGGHLWYTLKLVFALIVAISAFVARRQGPQTPAAVWFAIPAGIVINVIIAVFHIGA</sequence>
<keyword evidence="1" id="KW-0812">Transmembrane</keyword>
<organism evidence="2 3">
    <name type="scientific">Brachybacterium phenoliresistens</name>
    <dbReference type="NCBI Taxonomy" id="396014"/>
    <lineage>
        <taxon>Bacteria</taxon>
        <taxon>Bacillati</taxon>
        <taxon>Actinomycetota</taxon>
        <taxon>Actinomycetes</taxon>
        <taxon>Micrococcales</taxon>
        <taxon>Dermabacteraceae</taxon>
        <taxon>Brachybacterium</taxon>
    </lineage>
</organism>
<keyword evidence="1" id="KW-1133">Transmembrane helix</keyword>
<evidence type="ECO:0008006" key="4">
    <source>
        <dbReference type="Google" id="ProtNLM"/>
    </source>
</evidence>
<dbReference type="OrthoDB" id="3830423at2"/>
<dbReference type="Proteomes" id="UP000023067">
    <property type="component" value="Unassembled WGS sequence"/>
</dbReference>
<evidence type="ECO:0000313" key="3">
    <source>
        <dbReference type="Proteomes" id="UP000023067"/>
    </source>
</evidence>
<reference evidence="2 3" key="1">
    <citation type="submission" date="2014-02" db="EMBL/GenBank/DDBJ databases">
        <title>Genome sequence of Brachybacterium phenoliresistens strain W13A50.</title>
        <authorList>
            <person name="Wang X."/>
        </authorList>
    </citation>
    <scope>NUCLEOTIDE SEQUENCE [LARGE SCALE GENOMIC DNA]</scope>
    <source>
        <strain evidence="2 3">W13A50</strain>
    </source>
</reference>
<dbReference type="PATRIC" id="fig|396014.3.peg.1145"/>
<gene>
    <name evidence="2" type="ORF">BF93_13970</name>
</gene>
<evidence type="ECO:0000256" key="1">
    <source>
        <dbReference type="SAM" id="Phobius"/>
    </source>
</evidence>
<dbReference type="HOGENOM" id="CLU_145468_1_0_11"/>
<evidence type="ECO:0000313" key="2">
    <source>
        <dbReference type="EMBL" id="EWS81932.1"/>
    </source>
</evidence>
<dbReference type="EMBL" id="JDYK01000004">
    <property type="protein sequence ID" value="EWS81932.1"/>
    <property type="molecule type" value="Genomic_DNA"/>
</dbReference>